<dbReference type="SUPFAM" id="SSF55424">
    <property type="entry name" value="FAD/NAD-linked reductases, dimerisation (C-terminal) domain"/>
    <property type="match status" value="1"/>
</dbReference>
<dbReference type="Pfam" id="PF07992">
    <property type="entry name" value="Pyr_redox_2"/>
    <property type="match status" value="1"/>
</dbReference>
<feature type="domain" description="Pyridine nucleotide-disulphide oxidoreductase dimerisation" evidence="12">
    <location>
        <begin position="341"/>
        <end position="451"/>
    </location>
</feature>
<feature type="binding site" evidence="9">
    <location>
        <position position="264"/>
    </location>
    <ligand>
        <name>NAD(+)</name>
        <dbReference type="ChEBI" id="CHEBI:57540"/>
    </ligand>
</feature>
<keyword evidence="9" id="KW-0520">NAD</keyword>
<keyword evidence="3 9" id="KW-0274">FAD</keyword>
<feature type="binding site" evidence="9">
    <location>
        <position position="54"/>
    </location>
    <ligand>
        <name>FAD</name>
        <dbReference type="ChEBI" id="CHEBI:57692"/>
    </ligand>
</feature>
<evidence type="ECO:0000256" key="2">
    <source>
        <dbReference type="ARBA" id="ARBA00022630"/>
    </source>
</evidence>
<dbReference type="PRINTS" id="PR00368">
    <property type="entry name" value="FADPNR"/>
</dbReference>
<dbReference type="RefSeq" id="WP_188359545.1">
    <property type="nucleotide sequence ID" value="NZ_BMDC01000002.1"/>
</dbReference>
<keyword evidence="7 11" id="KW-0676">Redox-active center</keyword>
<proteinExistence type="inferred from homology"/>
<dbReference type="PANTHER" id="PTHR43014:SF4">
    <property type="entry name" value="PYRIDINE NUCLEOTIDE-DISULFIDE OXIDOREDUCTASE RCLA-RELATED"/>
    <property type="match status" value="1"/>
</dbReference>
<dbReference type="InterPro" id="IPR004099">
    <property type="entry name" value="Pyr_nucl-diS_OxRdtase_dimer"/>
</dbReference>
<evidence type="ECO:0000313" key="14">
    <source>
        <dbReference type="EMBL" id="GGH62529.1"/>
    </source>
</evidence>
<feature type="disulfide bond" description="Redox-active" evidence="10">
    <location>
        <begin position="45"/>
        <end position="50"/>
    </location>
</feature>
<evidence type="ECO:0000313" key="15">
    <source>
        <dbReference type="Proteomes" id="UP000600171"/>
    </source>
</evidence>
<reference evidence="14 15" key="1">
    <citation type="journal article" date="2014" name="Int. J. Syst. Evol. Microbiol.">
        <title>Complete genome sequence of Corynebacterium casei LMG S-19264T (=DSM 44701T), isolated from a smear-ripened cheese.</title>
        <authorList>
            <consortium name="US DOE Joint Genome Institute (JGI-PGF)"/>
            <person name="Walter F."/>
            <person name="Albersmeier A."/>
            <person name="Kalinowski J."/>
            <person name="Ruckert C."/>
        </authorList>
    </citation>
    <scope>NUCLEOTIDE SEQUENCE [LARGE SCALE GENOMIC DNA]</scope>
    <source>
        <strain evidence="14 15">CCM 8669</strain>
    </source>
</reference>
<evidence type="ECO:0000256" key="3">
    <source>
        <dbReference type="ARBA" id="ARBA00022827"/>
    </source>
</evidence>
<keyword evidence="5 11" id="KW-0560">Oxidoreductase</keyword>
<evidence type="ECO:0000259" key="13">
    <source>
        <dbReference type="Pfam" id="PF07992"/>
    </source>
</evidence>
<dbReference type="GO" id="GO:0003955">
    <property type="term" value="F:NAD(P)H dehydrogenase (quinone) activity"/>
    <property type="evidence" value="ECO:0007669"/>
    <property type="project" value="TreeGrafter"/>
</dbReference>
<feature type="domain" description="FAD/NAD(P)-binding" evidence="13">
    <location>
        <begin position="6"/>
        <end position="315"/>
    </location>
</feature>
<dbReference type="InterPro" id="IPR016156">
    <property type="entry name" value="FAD/NAD-linked_Rdtase_dimer_sf"/>
</dbReference>
<gene>
    <name evidence="14" type="primary">ykgC</name>
    <name evidence="14" type="ORF">GCM10007359_12840</name>
</gene>
<evidence type="ECO:0000256" key="9">
    <source>
        <dbReference type="PIRSR" id="PIRSR000350-3"/>
    </source>
</evidence>
<evidence type="ECO:0000256" key="6">
    <source>
        <dbReference type="ARBA" id="ARBA00023157"/>
    </source>
</evidence>
<evidence type="ECO:0000256" key="5">
    <source>
        <dbReference type="ARBA" id="ARBA00023002"/>
    </source>
</evidence>
<organism evidence="14 15">
    <name type="scientific">Rothia aerolata</name>
    <dbReference type="NCBI Taxonomy" id="1812262"/>
    <lineage>
        <taxon>Bacteria</taxon>
        <taxon>Bacillati</taxon>
        <taxon>Actinomycetota</taxon>
        <taxon>Actinomycetes</taxon>
        <taxon>Micrococcales</taxon>
        <taxon>Micrococcaceae</taxon>
        <taxon>Rothia</taxon>
    </lineage>
</organism>
<evidence type="ECO:0000256" key="4">
    <source>
        <dbReference type="ARBA" id="ARBA00022857"/>
    </source>
</evidence>
<dbReference type="PIRSF" id="PIRSF000350">
    <property type="entry name" value="Mercury_reductase_MerA"/>
    <property type="match status" value="1"/>
</dbReference>
<dbReference type="GO" id="GO:0016668">
    <property type="term" value="F:oxidoreductase activity, acting on a sulfur group of donors, NAD(P) as acceptor"/>
    <property type="evidence" value="ECO:0007669"/>
    <property type="project" value="InterPro"/>
</dbReference>
<evidence type="ECO:0000259" key="12">
    <source>
        <dbReference type="Pfam" id="PF02852"/>
    </source>
</evidence>
<evidence type="ECO:0000256" key="1">
    <source>
        <dbReference type="ARBA" id="ARBA00007532"/>
    </source>
</evidence>
<dbReference type="PROSITE" id="PS00076">
    <property type="entry name" value="PYRIDINE_REDOX_1"/>
    <property type="match status" value="1"/>
</dbReference>
<evidence type="ECO:0000256" key="10">
    <source>
        <dbReference type="PIRSR" id="PIRSR000350-4"/>
    </source>
</evidence>
<dbReference type="Gene3D" id="3.30.390.30">
    <property type="match status" value="1"/>
</dbReference>
<keyword evidence="9" id="KW-0547">Nucleotide-binding</keyword>
<keyword evidence="4" id="KW-0521">NADP</keyword>
<dbReference type="InterPro" id="IPR012999">
    <property type="entry name" value="Pyr_OxRdtase_I_AS"/>
</dbReference>
<dbReference type="InterPro" id="IPR036188">
    <property type="entry name" value="FAD/NAD-bd_sf"/>
</dbReference>
<keyword evidence="2 11" id="KW-0285">Flavoprotein</keyword>
<dbReference type="PANTHER" id="PTHR43014">
    <property type="entry name" value="MERCURIC REDUCTASE"/>
    <property type="match status" value="1"/>
</dbReference>
<sequence>METLHFDLVVIGFGKAGKTLAWTLAAQGKNVALIEQSNQMYGGTCINIGCVPTKALVHRAEQVADSNGAELFEEAVAFRGKLTEAMRAKNKQLLVTHETAKLIDGHARFVSDREVEVTAGDDRLRVTADYFVINTGASPVIPEAEGINESRRVFTSTELQTHTPRPQRLAVVGGGPIGIEFASMFAHFGSEVTVFNRGERLFGSSDPDVAEVASQILSDAGVKILNGVSVTSVEDGEDATSVGYRDSAGEVQRLEVDAVLVAAGRRPATEDLGLENTSVKVDDRGAIEVDQTLHTSVPHIFAVGDVNGGPQFTYISLDDFRIVLDQLVGEGKRSAQDRFAVATTTFMTPPLSQVGMTEQEAQQAGKNFRVASKPVDQIAAMPKAKILETPQGVMKFVIDTDTDQILGAQLLVVESVEVINLVAMAMRAGITATQLRNSIYTHPSVTEGLNEVLA</sequence>
<dbReference type="Pfam" id="PF02852">
    <property type="entry name" value="Pyr_redox_dim"/>
    <property type="match status" value="1"/>
</dbReference>
<dbReference type="PRINTS" id="PR00411">
    <property type="entry name" value="PNDRDTASEI"/>
</dbReference>
<evidence type="ECO:0000256" key="11">
    <source>
        <dbReference type="RuleBase" id="RU003691"/>
    </source>
</evidence>
<dbReference type="EMBL" id="BMDC01000002">
    <property type="protein sequence ID" value="GGH62529.1"/>
    <property type="molecule type" value="Genomic_DNA"/>
</dbReference>
<feature type="active site" description="Proton acceptor" evidence="8">
    <location>
        <position position="442"/>
    </location>
</feature>
<comment type="caution">
    <text evidence="14">The sequence shown here is derived from an EMBL/GenBank/DDBJ whole genome shotgun (WGS) entry which is preliminary data.</text>
</comment>
<feature type="binding site" evidence="9">
    <location>
        <begin position="173"/>
        <end position="180"/>
    </location>
    <ligand>
        <name>NAD(+)</name>
        <dbReference type="ChEBI" id="CHEBI:57540"/>
    </ligand>
</feature>
<comment type="cofactor">
    <cofactor evidence="9">
        <name>FAD</name>
        <dbReference type="ChEBI" id="CHEBI:57692"/>
    </cofactor>
    <text evidence="9">Binds 1 FAD per subunit.</text>
</comment>
<feature type="binding site" evidence="9">
    <location>
        <position position="305"/>
    </location>
    <ligand>
        <name>NAD(+)</name>
        <dbReference type="ChEBI" id="CHEBI:57540"/>
    </ligand>
</feature>
<accession>A0A917IUX9</accession>
<keyword evidence="6" id="KW-1015">Disulfide bond</keyword>
<protein>
    <submittedName>
        <fullName evidence="14">Pyridine nucleotide-disulfide oxidoreductase</fullName>
    </submittedName>
</protein>
<dbReference type="InterPro" id="IPR001100">
    <property type="entry name" value="Pyr_nuc-diS_OxRdtase"/>
</dbReference>
<evidence type="ECO:0000256" key="7">
    <source>
        <dbReference type="ARBA" id="ARBA00023284"/>
    </source>
</evidence>
<dbReference type="Proteomes" id="UP000600171">
    <property type="component" value="Unassembled WGS sequence"/>
</dbReference>
<evidence type="ECO:0000256" key="8">
    <source>
        <dbReference type="PIRSR" id="PIRSR000350-2"/>
    </source>
</evidence>
<dbReference type="InterPro" id="IPR023753">
    <property type="entry name" value="FAD/NAD-binding_dom"/>
</dbReference>
<dbReference type="AlphaFoldDB" id="A0A917IUX9"/>
<dbReference type="Gene3D" id="3.50.50.60">
    <property type="entry name" value="FAD/NAD(P)-binding domain"/>
    <property type="match status" value="2"/>
</dbReference>
<dbReference type="SUPFAM" id="SSF51905">
    <property type="entry name" value="FAD/NAD(P)-binding domain"/>
    <property type="match status" value="1"/>
</dbReference>
<dbReference type="GO" id="GO:0050660">
    <property type="term" value="F:flavin adenine dinucleotide binding"/>
    <property type="evidence" value="ECO:0007669"/>
    <property type="project" value="TreeGrafter"/>
</dbReference>
<name>A0A917IUX9_9MICC</name>
<comment type="similarity">
    <text evidence="1 11">Belongs to the class-I pyridine nucleotide-disulfide oxidoreductase family.</text>
</comment>
<keyword evidence="15" id="KW-1185">Reference proteome</keyword>